<feature type="compositionally biased region" description="Basic residues" evidence="1">
    <location>
        <begin position="17"/>
        <end position="28"/>
    </location>
</feature>
<keyword evidence="3" id="KW-1185">Reference proteome</keyword>
<organism evidence="2 3">
    <name type="scientific">Apiospora marii</name>
    <dbReference type="NCBI Taxonomy" id="335849"/>
    <lineage>
        <taxon>Eukaryota</taxon>
        <taxon>Fungi</taxon>
        <taxon>Dikarya</taxon>
        <taxon>Ascomycota</taxon>
        <taxon>Pezizomycotina</taxon>
        <taxon>Sordariomycetes</taxon>
        <taxon>Xylariomycetidae</taxon>
        <taxon>Amphisphaeriales</taxon>
        <taxon>Apiosporaceae</taxon>
        <taxon>Apiospora</taxon>
    </lineage>
</organism>
<feature type="region of interest" description="Disordered" evidence="1">
    <location>
        <begin position="141"/>
        <end position="165"/>
    </location>
</feature>
<reference evidence="2 3" key="1">
    <citation type="submission" date="2023-01" db="EMBL/GenBank/DDBJ databases">
        <title>Analysis of 21 Apiospora genomes using comparative genomics revels a genus with tremendous synthesis potential of carbohydrate active enzymes and secondary metabolites.</title>
        <authorList>
            <person name="Sorensen T."/>
        </authorList>
    </citation>
    <scope>NUCLEOTIDE SEQUENCE [LARGE SCALE GENOMIC DNA]</scope>
    <source>
        <strain evidence="2 3">CBS 20057</strain>
    </source>
</reference>
<name>A0ABR1RWK1_9PEZI</name>
<dbReference type="EMBL" id="JAQQWI010000010">
    <property type="protein sequence ID" value="KAK8018889.1"/>
    <property type="molecule type" value="Genomic_DNA"/>
</dbReference>
<feature type="region of interest" description="Disordered" evidence="1">
    <location>
        <begin position="1"/>
        <end position="55"/>
    </location>
</feature>
<proteinExistence type="predicted"/>
<dbReference type="Proteomes" id="UP001396898">
    <property type="component" value="Unassembled WGS sequence"/>
</dbReference>
<feature type="compositionally biased region" description="Polar residues" evidence="1">
    <location>
        <begin position="33"/>
        <end position="42"/>
    </location>
</feature>
<evidence type="ECO:0000256" key="1">
    <source>
        <dbReference type="SAM" id="MobiDB-lite"/>
    </source>
</evidence>
<evidence type="ECO:0000313" key="3">
    <source>
        <dbReference type="Proteomes" id="UP001396898"/>
    </source>
</evidence>
<protein>
    <submittedName>
        <fullName evidence="2">Uncharacterized protein</fullName>
    </submittedName>
</protein>
<comment type="caution">
    <text evidence="2">The sequence shown here is derived from an EMBL/GenBank/DDBJ whole genome shotgun (WGS) entry which is preliminary data.</text>
</comment>
<evidence type="ECO:0000313" key="2">
    <source>
        <dbReference type="EMBL" id="KAK8018889.1"/>
    </source>
</evidence>
<sequence length="267" mass="28866">MAHKKGRRGSSQDTRRPAQRGRPARRLRDRSPDSNATPPSSEQNDHGSGQGTEEQDLRHHLRGIANYFFRRHEPNVDVAKLDGLFQVTWESKGTTHNLGSIEVADKGRRYVITDKWSSQLEQAALDDSSAQDASQVKAPLPEQTYGPISRPPIGLGRSSIMPPPTERERLRGIIPLDIPESQFASEAGEKDHGASAKTAAEKKQDAGAAGEAGNKNSSCILHPQQPAPGISLSSLRDALSDCQLGKGSDARRAPQQNTSDEAGDPTS</sequence>
<feature type="region of interest" description="Disordered" evidence="1">
    <location>
        <begin position="185"/>
        <end position="267"/>
    </location>
</feature>
<feature type="compositionally biased region" description="Polar residues" evidence="1">
    <location>
        <begin position="254"/>
        <end position="267"/>
    </location>
</feature>
<feature type="compositionally biased region" description="Basic and acidic residues" evidence="1">
    <location>
        <begin position="187"/>
        <end position="205"/>
    </location>
</feature>
<accession>A0ABR1RWK1</accession>
<gene>
    <name evidence="2" type="ORF">PG991_008079</name>
</gene>